<evidence type="ECO:0000313" key="3">
    <source>
        <dbReference type="Proteomes" id="UP000192911"/>
    </source>
</evidence>
<dbReference type="AlphaFoldDB" id="A0A1X7D6Y6"/>
<keyword evidence="3" id="KW-1185">Reference proteome</keyword>
<dbReference type="Proteomes" id="UP000192911">
    <property type="component" value="Unassembled WGS sequence"/>
</dbReference>
<name>A0A1X7D6Y6_TRICW</name>
<dbReference type="RefSeq" id="WP_085225319.1">
    <property type="nucleotide sequence ID" value="NZ_BSQD01000002.1"/>
</dbReference>
<dbReference type="GeneID" id="95552211"/>
<dbReference type="OrthoDB" id="4653716at2"/>
<accession>A0A1X7D6Y6</accession>
<protein>
    <submittedName>
        <fullName evidence="2">Uncharacterized protein</fullName>
    </submittedName>
</protein>
<feature type="region of interest" description="Disordered" evidence="1">
    <location>
        <begin position="155"/>
        <end position="174"/>
    </location>
</feature>
<sequence>MKYVLAHVIRREERYSALALFDRLREASQPPEVRLRFTYAFSFLVTTFGDLDRQLLRTVPGIDRHPNGPAARWPRPGEPYEHAVCGPDTRPAGPGPMPWSEEAYANRALMAELGALISAAGSIERIAIVEAIEATGKVLASLSSDISESIAPYAEREPRARATRTGSLATRSGHRRAGERSVLAAIGLREAQRQYCIEIVDRVFDALARWTHETARHIECALPPPVSAHPAARALS</sequence>
<evidence type="ECO:0000256" key="1">
    <source>
        <dbReference type="SAM" id="MobiDB-lite"/>
    </source>
</evidence>
<gene>
    <name evidence="2" type="ORF">SAMN06295900_102470</name>
</gene>
<reference evidence="3" key="1">
    <citation type="submission" date="2017-04" db="EMBL/GenBank/DDBJ databases">
        <authorList>
            <person name="Varghese N."/>
            <person name="Submissions S."/>
        </authorList>
    </citation>
    <scope>NUCLEOTIDE SEQUENCE [LARGE SCALE GENOMIC DNA]</scope>
    <source>
        <strain evidence="3">Ballard 720</strain>
    </source>
</reference>
<evidence type="ECO:0000313" key="2">
    <source>
        <dbReference type="EMBL" id="SMF10011.1"/>
    </source>
</evidence>
<dbReference type="STRING" id="28094.SAMN06295900_102470"/>
<proteinExistence type="predicted"/>
<organism evidence="2 3">
    <name type="scientific">Trinickia caryophylli</name>
    <name type="common">Paraburkholderia caryophylli</name>
    <dbReference type="NCBI Taxonomy" id="28094"/>
    <lineage>
        <taxon>Bacteria</taxon>
        <taxon>Pseudomonadati</taxon>
        <taxon>Pseudomonadota</taxon>
        <taxon>Betaproteobacteria</taxon>
        <taxon>Burkholderiales</taxon>
        <taxon>Burkholderiaceae</taxon>
        <taxon>Trinickia</taxon>
    </lineage>
</organism>
<dbReference type="EMBL" id="FXAH01000002">
    <property type="protein sequence ID" value="SMF10011.1"/>
    <property type="molecule type" value="Genomic_DNA"/>
</dbReference>